<feature type="compositionally biased region" description="Basic and acidic residues" evidence="4">
    <location>
        <begin position="27"/>
        <end position="47"/>
    </location>
</feature>
<dbReference type="InterPro" id="IPR018000">
    <property type="entry name" value="Neurotransmitter_ion_chnl_CS"/>
</dbReference>
<keyword evidence="2 3" id="KW-0472">Membrane</keyword>
<dbReference type="InterPro" id="IPR006201">
    <property type="entry name" value="Neur_channel"/>
</dbReference>
<dbReference type="InterPro" id="IPR006202">
    <property type="entry name" value="Neur_chan_lig-bd"/>
</dbReference>
<keyword evidence="3" id="KW-0406">Ion transport</keyword>
<protein>
    <recommendedName>
        <fullName evidence="5">Neurotransmitter-gated ion-channel ligand-binding domain-containing protein</fullName>
    </recommendedName>
</protein>
<feature type="transmembrane region" description="Helical" evidence="3">
    <location>
        <begin position="289"/>
        <end position="311"/>
    </location>
</feature>
<sequence length="319" mass="37327">MYAHALKTSFLFILLLDASQSFMNDRSPGRSKKEQHSYRRDGDHNFEDDSDETTTDPGTPIDSLDRSQIYEQGETRDFLKFLQRIKYDHRQLPENDDVMQINVSIVVLNIYDVTEATMDFACELFYREAWRDSRLIWDTNKFRNKSEIALHESYVSYLWHPDTFVPNAISSKNPKPLSMSHRSLLRLRNNGIILYSRRLSLIVKCNMDLSAFPHDYQLCQIDFESYGYSFEQVQYMWSEGEFKALKLLEFSLPDYVISKAYVTSRNETYATGTYSRLHLCLVFDRAAGFYFLQIIAPATALVIVAWVSLWVDREIAIQV</sequence>
<evidence type="ECO:0000256" key="4">
    <source>
        <dbReference type="SAM" id="MobiDB-lite"/>
    </source>
</evidence>
<gene>
    <name evidence="6" type="ORF">WR25_24269</name>
</gene>
<keyword evidence="7" id="KW-1185">Reference proteome</keyword>
<dbReference type="Gene3D" id="2.70.170.10">
    <property type="entry name" value="Neurotransmitter-gated ion-channel ligand-binding domain"/>
    <property type="match status" value="1"/>
</dbReference>
<evidence type="ECO:0000313" key="7">
    <source>
        <dbReference type="Proteomes" id="UP000218231"/>
    </source>
</evidence>
<dbReference type="InterPro" id="IPR036734">
    <property type="entry name" value="Neur_chan_lig-bd_sf"/>
</dbReference>
<dbReference type="Pfam" id="PF02931">
    <property type="entry name" value="Neur_chan_LBD"/>
    <property type="match status" value="1"/>
</dbReference>
<evidence type="ECO:0000256" key="3">
    <source>
        <dbReference type="RuleBase" id="RU000687"/>
    </source>
</evidence>
<dbReference type="GO" id="GO:0016020">
    <property type="term" value="C:membrane"/>
    <property type="evidence" value="ECO:0007669"/>
    <property type="project" value="UniProtKB-SubCell"/>
</dbReference>
<comment type="subcellular location">
    <subcellularLocation>
        <location evidence="1">Membrane</location>
        <topology evidence="1">Multi-pass membrane protein</topology>
    </subcellularLocation>
</comment>
<dbReference type="Gene3D" id="1.20.58.390">
    <property type="entry name" value="Neurotransmitter-gated ion-channel transmembrane domain"/>
    <property type="match status" value="1"/>
</dbReference>
<feature type="domain" description="Neurotransmitter-gated ion-channel ligand-binding" evidence="5">
    <location>
        <begin position="82"/>
        <end position="277"/>
    </location>
</feature>
<feature type="chain" id="PRO_5022260406" description="Neurotransmitter-gated ion-channel ligand-binding domain-containing protein" evidence="3">
    <location>
        <begin position="22"/>
        <end position="319"/>
    </location>
</feature>
<comment type="caution">
    <text evidence="3">Lacks conserved residue(s) required for the propagation of feature annotation.</text>
</comment>
<feature type="region of interest" description="Disordered" evidence="4">
    <location>
        <begin position="24"/>
        <end position="66"/>
    </location>
</feature>
<comment type="caution">
    <text evidence="6">The sequence shown here is derived from an EMBL/GenBank/DDBJ whole genome shotgun (WGS) entry which is preliminary data.</text>
</comment>
<dbReference type="Proteomes" id="UP000218231">
    <property type="component" value="Unassembled WGS sequence"/>
</dbReference>
<accession>A0A2A2LJE2</accession>
<dbReference type="PANTHER" id="PTHR18945">
    <property type="entry name" value="NEUROTRANSMITTER GATED ION CHANNEL"/>
    <property type="match status" value="1"/>
</dbReference>
<evidence type="ECO:0000313" key="6">
    <source>
        <dbReference type="EMBL" id="PAV86260.1"/>
    </source>
</evidence>
<name>A0A2A2LJE2_9BILA</name>
<dbReference type="SUPFAM" id="SSF63712">
    <property type="entry name" value="Nicotinic receptor ligand binding domain-like"/>
    <property type="match status" value="1"/>
</dbReference>
<dbReference type="STRING" id="2018661.A0A2A2LJE2"/>
<dbReference type="PROSITE" id="PS00236">
    <property type="entry name" value="NEUROTR_ION_CHANNEL"/>
    <property type="match status" value="1"/>
</dbReference>
<dbReference type="InterPro" id="IPR038050">
    <property type="entry name" value="Neuro_actylchol_rec"/>
</dbReference>
<evidence type="ECO:0000256" key="2">
    <source>
        <dbReference type="ARBA" id="ARBA00023136"/>
    </source>
</evidence>
<feature type="signal peptide" evidence="3">
    <location>
        <begin position="1"/>
        <end position="21"/>
    </location>
</feature>
<dbReference type="EMBL" id="LIAE01006688">
    <property type="protein sequence ID" value="PAV86260.1"/>
    <property type="molecule type" value="Genomic_DNA"/>
</dbReference>
<comment type="similarity">
    <text evidence="3">Belongs to the ligand-gated ion channel (TC 1.A.9) family.</text>
</comment>
<dbReference type="GO" id="GO:0004888">
    <property type="term" value="F:transmembrane signaling receptor activity"/>
    <property type="evidence" value="ECO:0007669"/>
    <property type="project" value="InterPro"/>
</dbReference>
<proteinExistence type="inferred from homology"/>
<evidence type="ECO:0000259" key="5">
    <source>
        <dbReference type="Pfam" id="PF02931"/>
    </source>
</evidence>
<keyword evidence="3" id="KW-1133">Transmembrane helix</keyword>
<dbReference type="OrthoDB" id="8890589at2759"/>
<dbReference type="PRINTS" id="PR00252">
    <property type="entry name" value="NRIONCHANNEL"/>
</dbReference>
<keyword evidence="3" id="KW-0812">Transmembrane</keyword>
<reference evidence="6 7" key="1">
    <citation type="journal article" date="2017" name="Curr. Biol.">
        <title>Genome architecture and evolution of a unichromosomal asexual nematode.</title>
        <authorList>
            <person name="Fradin H."/>
            <person name="Zegar C."/>
            <person name="Gutwein M."/>
            <person name="Lucas J."/>
            <person name="Kovtun M."/>
            <person name="Corcoran D."/>
            <person name="Baugh L.R."/>
            <person name="Kiontke K."/>
            <person name="Gunsalus K."/>
            <person name="Fitch D.H."/>
            <person name="Piano F."/>
        </authorList>
    </citation>
    <scope>NUCLEOTIDE SEQUENCE [LARGE SCALE GENOMIC DNA]</scope>
    <source>
        <strain evidence="6">PF1309</strain>
    </source>
</reference>
<dbReference type="GO" id="GO:0005230">
    <property type="term" value="F:extracellular ligand-gated monoatomic ion channel activity"/>
    <property type="evidence" value="ECO:0007669"/>
    <property type="project" value="InterPro"/>
</dbReference>
<keyword evidence="3" id="KW-0813">Transport</keyword>
<keyword evidence="3" id="KW-0407">Ion channel</keyword>
<evidence type="ECO:0000256" key="1">
    <source>
        <dbReference type="ARBA" id="ARBA00004141"/>
    </source>
</evidence>
<organism evidence="6 7">
    <name type="scientific">Diploscapter pachys</name>
    <dbReference type="NCBI Taxonomy" id="2018661"/>
    <lineage>
        <taxon>Eukaryota</taxon>
        <taxon>Metazoa</taxon>
        <taxon>Ecdysozoa</taxon>
        <taxon>Nematoda</taxon>
        <taxon>Chromadorea</taxon>
        <taxon>Rhabditida</taxon>
        <taxon>Rhabditina</taxon>
        <taxon>Rhabditomorpha</taxon>
        <taxon>Rhabditoidea</taxon>
        <taxon>Rhabditidae</taxon>
        <taxon>Diploscapter</taxon>
    </lineage>
</organism>
<dbReference type="AlphaFoldDB" id="A0A2A2LJE2"/>
<keyword evidence="3" id="KW-0732">Signal</keyword>